<dbReference type="PATRIC" id="fig|1619046.3.peg.182"/>
<keyword evidence="3 5" id="KW-0808">Transferase</keyword>
<evidence type="ECO:0000313" key="6">
    <source>
        <dbReference type="Proteomes" id="UP000034849"/>
    </source>
</evidence>
<protein>
    <submittedName>
        <fullName evidence="5">tRNA/rRNA methyltransferase (SpoU)</fullName>
    </submittedName>
</protein>
<dbReference type="GO" id="GO:0032259">
    <property type="term" value="P:methylation"/>
    <property type="evidence" value="ECO:0007669"/>
    <property type="project" value="UniProtKB-KW"/>
</dbReference>
<dbReference type="GO" id="GO:0005737">
    <property type="term" value="C:cytoplasm"/>
    <property type="evidence" value="ECO:0007669"/>
    <property type="project" value="UniProtKB-ARBA"/>
</dbReference>
<dbReference type="InterPro" id="IPR053888">
    <property type="entry name" value="MRM3-like_sub_bind"/>
</dbReference>
<proteinExistence type="inferred from homology"/>
<dbReference type="CDD" id="cd18095">
    <property type="entry name" value="SpoU-like_rRNA-MTase"/>
    <property type="match status" value="1"/>
</dbReference>
<reference evidence="5 6" key="1">
    <citation type="journal article" date="2015" name="Nature">
        <title>rRNA introns, odd ribosomes, and small enigmatic genomes across a large radiation of phyla.</title>
        <authorList>
            <person name="Brown C.T."/>
            <person name="Hug L.A."/>
            <person name="Thomas B.C."/>
            <person name="Sharon I."/>
            <person name="Castelle C.J."/>
            <person name="Singh A."/>
            <person name="Wilkins M.J."/>
            <person name="Williams K.H."/>
            <person name="Banfield J.F."/>
        </authorList>
    </citation>
    <scope>NUCLEOTIDE SEQUENCE [LARGE SCALE GENOMIC DNA]</scope>
</reference>
<evidence type="ECO:0000256" key="1">
    <source>
        <dbReference type="ARBA" id="ARBA00007228"/>
    </source>
</evidence>
<comment type="similarity">
    <text evidence="1">Belongs to the class IV-like SAM-binding methyltransferase superfamily. RNA methyltransferase TrmH family.</text>
</comment>
<evidence type="ECO:0000259" key="4">
    <source>
        <dbReference type="SMART" id="SM00967"/>
    </source>
</evidence>
<name>A0A0G0JJ81_9BACT</name>
<dbReference type="Gene3D" id="3.30.1330.30">
    <property type="match status" value="1"/>
</dbReference>
<keyword evidence="2 5" id="KW-0489">Methyltransferase</keyword>
<dbReference type="Gene3D" id="3.40.1280.10">
    <property type="match status" value="1"/>
</dbReference>
<dbReference type="InterPro" id="IPR051259">
    <property type="entry name" value="rRNA_Methyltransferase"/>
</dbReference>
<evidence type="ECO:0000256" key="2">
    <source>
        <dbReference type="ARBA" id="ARBA00022603"/>
    </source>
</evidence>
<accession>A0A0G0JJ81</accession>
<dbReference type="PANTHER" id="PTHR43191">
    <property type="entry name" value="RRNA METHYLTRANSFERASE 3"/>
    <property type="match status" value="1"/>
</dbReference>
<evidence type="ECO:0000256" key="3">
    <source>
        <dbReference type="ARBA" id="ARBA00022679"/>
    </source>
</evidence>
<evidence type="ECO:0000313" key="5">
    <source>
        <dbReference type="EMBL" id="KKQ28116.1"/>
    </source>
</evidence>
<comment type="caution">
    <text evidence="5">The sequence shown here is derived from an EMBL/GenBank/DDBJ whole genome shotgun (WGS) entry which is preliminary data.</text>
</comment>
<dbReference type="SUPFAM" id="SSF55315">
    <property type="entry name" value="L30e-like"/>
    <property type="match status" value="1"/>
</dbReference>
<dbReference type="SUPFAM" id="SSF75217">
    <property type="entry name" value="alpha/beta knot"/>
    <property type="match status" value="1"/>
</dbReference>
<dbReference type="InterPro" id="IPR013123">
    <property type="entry name" value="SpoU_subst-bd"/>
</dbReference>
<sequence>MEGDSSFYLLFMLSQKSLKHLNKIEQKKFRQAQGEFIVEGVKGVKEAMLAQANVVLLVIEKTKDSEPDFLDLINLATKNDILIEYCNEKEAKKLKTTETFPGILAVIKQPKVILNDFDGTIICLDGVKDPGNLGTIIRTADWFGVKSILLSEDCVDLYNPKAVRSTMGSIFHLNILESTNVVQDLTKLQKNGYVLNGMVMNGDKLDKVNKKNMNIYVFGSESHGIRPEVEKMLDNKYTILGCPSAGYPRPELGSKAGQAESLNVAVACGILLSKI</sequence>
<dbReference type="PANTHER" id="PTHR43191:SF2">
    <property type="entry name" value="RRNA METHYLTRANSFERASE 3, MITOCHONDRIAL"/>
    <property type="match status" value="1"/>
</dbReference>
<dbReference type="GO" id="GO:0003723">
    <property type="term" value="F:RNA binding"/>
    <property type="evidence" value="ECO:0007669"/>
    <property type="project" value="InterPro"/>
</dbReference>
<dbReference type="AlphaFoldDB" id="A0A0G0JJ81"/>
<dbReference type="Proteomes" id="UP000034849">
    <property type="component" value="Unassembled WGS sequence"/>
</dbReference>
<gene>
    <name evidence="5" type="ORF">US42_C0002G0071</name>
</gene>
<organism evidence="5 6">
    <name type="scientific">Candidatus Magasanikbacteria bacterium GW2011_GWC2_37_14</name>
    <dbReference type="NCBI Taxonomy" id="1619046"/>
    <lineage>
        <taxon>Bacteria</taxon>
        <taxon>Candidatus Magasanikiibacteriota</taxon>
    </lineage>
</organism>
<dbReference type="SMART" id="SM00967">
    <property type="entry name" value="SpoU_sub_bind"/>
    <property type="match status" value="1"/>
</dbReference>
<dbReference type="Pfam" id="PF22435">
    <property type="entry name" value="MRM3-like_sub_bind"/>
    <property type="match status" value="1"/>
</dbReference>
<feature type="domain" description="RNA 2-O ribose methyltransferase substrate binding" evidence="4">
    <location>
        <begin position="37"/>
        <end position="113"/>
    </location>
</feature>
<dbReference type="STRING" id="1619046.US42_C0002G0071"/>
<dbReference type="GO" id="GO:0008173">
    <property type="term" value="F:RNA methyltransferase activity"/>
    <property type="evidence" value="ECO:0007669"/>
    <property type="project" value="InterPro"/>
</dbReference>
<dbReference type="EMBL" id="LBSX01000002">
    <property type="protein sequence ID" value="KKQ28116.1"/>
    <property type="molecule type" value="Genomic_DNA"/>
</dbReference>
<dbReference type="Pfam" id="PF00588">
    <property type="entry name" value="SpoU_methylase"/>
    <property type="match status" value="1"/>
</dbReference>
<dbReference type="InterPro" id="IPR029028">
    <property type="entry name" value="Alpha/beta_knot_MTases"/>
</dbReference>
<dbReference type="InterPro" id="IPR029064">
    <property type="entry name" value="Ribosomal_eL30-like_sf"/>
</dbReference>
<dbReference type="InterPro" id="IPR001537">
    <property type="entry name" value="SpoU_MeTrfase"/>
</dbReference>
<dbReference type="GO" id="GO:0006396">
    <property type="term" value="P:RNA processing"/>
    <property type="evidence" value="ECO:0007669"/>
    <property type="project" value="InterPro"/>
</dbReference>
<dbReference type="InterPro" id="IPR029026">
    <property type="entry name" value="tRNA_m1G_MTases_N"/>
</dbReference>